<dbReference type="InterPro" id="IPR000073">
    <property type="entry name" value="AB_hydrolase_1"/>
</dbReference>
<dbReference type="PRINTS" id="PR00111">
    <property type="entry name" value="ABHYDROLASE"/>
</dbReference>
<dbReference type="OrthoDB" id="2498029at2759"/>
<dbReference type="InterPro" id="IPR022742">
    <property type="entry name" value="Hydrolase_4"/>
</dbReference>
<feature type="domain" description="Serine aminopeptidase S33" evidence="1">
    <location>
        <begin position="56"/>
        <end position="296"/>
    </location>
</feature>
<keyword evidence="3" id="KW-1185">Reference proteome</keyword>
<comment type="caution">
    <text evidence="2">The sequence shown here is derived from an EMBL/GenBank/DDBJ whole genome shotgun (WGS) entry which is preliminary data.</text>
</comment>
<gene>
    <name evidence="2" type="ORF">CKAN_01469000</name>
</gene>
<dbReference type="InterPro" id="IPR029058">
    <property type="entry name" value="AB_hydrolase_fold"/>
</dbReference>
<dbReference type="InterPro" id="IPR051044">
    <property type="entry name" value="MAG_DAG_Lipase"/>
</dbReference>
<evidence type="ECO:0000313" key="3">
    <source>
        <dbReference type="Proteomes" id="UP000283530"/>
    </source>
</evidence>
<proteinExistence type="predicted"/>
<name>A0A3S3MTF6_9MAGN</name>
<protein>
    <submittedName>
        <fullName evidence="2">Alpha/beta hydrolase fold-1</fullName>
    </submittedName>
</protein>
<reference evidence="2 3" key="1">
    <citation type="journal article" date="2019" name="Nat. Plants">
        <title>Stout camphor tree genome fills gaps in understanding of flowering plant genome evolution.</title>
        <authorList>
            <person name="Chaw S.M."/>
            <person name="Liu Y.C."/>
            <person name="Wu Y.W."/>
            <person name="Wang H.Y."/>
            <person name="Lin C.I."/>
            <person name="Wu C.S."/>
            <person name="Ke H.M."/>
            <person name="Chang L.Y."/>
            <person name="Hsu C.Y."/>
            <person name="Yang H.T."/>
            <person name="Sudianto E."/>
            <person name="Hsu M.H."/>
            <person name="Wu K.P."/>
            <person name="Wang L.N."/>
            <person name="Leebens-Mack J.H."/>
            <person name="Tsai I.J."/>
        </authorList>
    </citation>
    <scope>NUCLEOTIDE SEQUENCE [LARGE SCALE GENOMIC DNA]</scope>
    <source>
        <strain evidence="3">cv. Chaw 1501</strain>
        <tissue evidence="2">Young leaves</tissue>
    </source>
</reference>
<dbReference type="SUPFAM" id="SSF53474">
    <property type="entry name" value="alpha/beta-Hydrolases"/>
    <property type="match status" value="1"/>
</dbReference>
<organism evidence="2 3">
    <name type="scientific">Cinnamomum micranthum f. kanehirae</name>
    <dbReference type="NCBI Taxonomy" id="337451"/>
    <lineage>
        <taxon>Eukaryota</taxon>
        <taxon>Viridiplantae</taxon>
        <taxon>Streptophyta</taxon>
        <taxon>Embryophyta</taxon>
        <taxon>Tracheophyta</taxon>
        <taxon>Spermatophyta</taxon>
        <taxon>Magnoliopsida</taxon>
        <taxon>Magnoliidae</taxon>
        <taxon>Laurales</taxon>
        <taxon>Lauraceae</taxon>
        <taxon>Cinnamomum</taxon>
    </lineage>
</organism>
<evidence type="ECO:0000259" key="1">
    <source>
        <dbReference type="Pfam" id="PF12146"/>
    </source>
</evidence>
<sequence length="316" mass="35454">MAHPIHQANPNSLFGDLTREEFYKKHGILHHENYMLNKKNMNIFTQSWRPDSPSRLKGLVAMIHGYSTESSSLIQLTSVAIAKLGFFVCALDLQGHGYSDGTRGHIPNINPIVDDCIQFFDSVRLAHSDLPAFIYGESLGGAIALLICFSQKTDWSGLVLSGAMCGVSDKFMPAKPLVRLLPLAAFFLPTWRAVLVRPLAEQSFKEKWKRELLVKSPNSPRSSKPTSATALELLRVCEEVKRRSHELETPLLIVHGEDDIVCDASSARKVFEMARSIDKTLEILPGMWHQLVGEKEEGVELAFRIIFDWILDRATN</sequence>
<dbReference type="Pfam" id="PF12146">
    <property type="entry name" value="Hydrolase_4"/>
    <property type="match status" value="1"/>
</dbReference>
<dbReference type="GO" id="GO:0016787">
    <property type="term" value="F:hydrolase activity"/>
    <property type="evidence" value="ECO:0007669"/>
    <property type="project" value="UniProtKB-KW"/>
</dbReference>
<dbReference type="Proteomes" id="UP000283530">
    <property type="component" value="Unassembled WGS sequence"/>
</dbReference>
<keyword evidence="2" id="KW-0378">Hydrolase</keyword>
<evidence type="ECO:0000313" key="2">
    <source>
        <dbReference type="EMBL" id="RWR85816.1"/>
    </source>
</evidence>
<dbReference type="STRING" id="337451.A0A3S3MTF6"/>
<dbReference type="Gene3D" id="3.40.50.1820">
    <property type="entry name" value="alpha/beta hydrolase"/>
    <property type="match status" value="1"/>
</dbReference>
<accession>A0A3S3MTF6</accession>
<dbReference type="PANTHER" id="PTHR11614">
    <property type="entry name" value="PHOSPHOLIPASE-RELATED"/>
    <property type="match status" value="1"/>
</dbReference>
<dbReference type="AlphaFoldDB" id="A0A3S3MTF6"/>
<dbReference type="EMBL" id="QPKB01000005">
    <property type="protein sequence ID" value="RWR85816.1"/>
    <property type="molecule type" value="Genomic_DNA"/>
</dbReference>